<sequence>MVLLIVLGLLVWGVWALGSWAVGQVGGLFDDGEVTEDSGEQNPDPGDGEDDADDADEGASDPEACDPADLSVSMDTDGSEGRTFLLSAANDGEAACLLDAGTLGVVVHSGEDRIWSTHDCSPPSERMLLLPSGDQTEVSRTWDGRRSAPGCEGEQGYAQSGTYRARATMAGRDEDALEANAVFEVAG</sequence>
<dbReference type="Proteomes" id="UP000280668">
    <property type="component" value="Unassembled WGS sequence"/>
</dbReference>
<evidence type="ECO:0000313" key="2">
    <source>
        <dbReference type="EMBL" id="ROR72404.1"/>
    </source>
</evidence>
<reference evidence="2 3" key="1">
    <citation type="submission" date="2018-11" db="EMBL/GenBank/DDBJ databases">
        <title>Sequencing the genomes of 1000 actinobacteria strains.</title>
        <authorList>
            <person name="Klenk H.-P."/>
        </authorList>
    </citation>
    <scope>NUCLEOTIDE SEQUENCE [LARGE SCALE GENOMIC DNA]</scope>
    <source>
        <strain evidence="2 3">DSM 11294</strain>
    </source>
</reference>
<name>A0A3N2BBF4_9MICO</name>
<organism evidence="2 3">
    <name type="scientific">Bogoriella caseilytica</name>
    <dbReference type="NCBI Taxonomy" id="56055"/>
    <lineage>
        <taxon>Bacteria</taxon>
        <taxon>Bacillati</taxon>
        <taxon>Actinomycetota</taxon>
        <taxon>Actinomycetes</taxon>
        <taxon>Micrococcales</taxon>
        <taxon>Bogoriellaceae</taxon>
        <taxon>Bogoriella</taxon>
    </lineage>
</organism>
<keyword evidence="3" id="KW-1185">Reference proteome</keyword>
<evidence type="ECO:0000256" key="1">
    <source>
        <dbReference type="SAM" id="MobiDB-lite"/>
    </source>
</evidence>
<comment type="caution">
    <text evidence="2">The sequence shown here is derived from an EMBL/GenBank/DDBJ whole genome shotgun (WGS) entry which is preliminary data.</text>
</comment>
<proteinExistence type="predicted"/>
<feature type="region of interest" description="Disordered" evidence="1">
    <location>
        <begin position="31"/>
        <end position="76"/>
    </location>
</feature>
<dbReference type="AlphaFoldDB" id="A0A3N2BBF4"/>
<accession>A0A3N2BBF4</accession>
<protein>
    <recommendedName>
        <fullName evidence="4">DUF4232 domain-containing protein</fullName>
    </recommendedName>
</protein>
<gene>
    <name evidence="2" type="ORF">EDD31_0755</name>
</gene>
<dbReference type="EMBL" id="RKHK01000001">
    <property type="protein sequence ID" value="ROR72404.1"/>
    <property type="molecule type" value="Genomic_DNA"/>
</dbReference>
<evidence type="ECO:0008006" key="4">
    <source>
        <dbReference type="Google" id="ProtNLM"/>
    </source>
</evidence>
<feature type="compositionally biased region" description="Acidic residues" evidence="1">
    <location>
        <begin position="46"/>
        <end position="66"/>
    </location>
</feature>
<evidence type="ECO:0000313" key="3">
    <source>
        <dbReference type="Proteomes" id="UP000280668"/>
    </source>
</evidence>